<feature type="compositionally biased region" description="Basic residues" evidence="9">
    <location>
        <begin position="61"/>
        <end position="71"/>
    </location>
</feature>
<dbReference type="PRINTS" id="PR00367">
    <property type="entry name" value="ETHRSPELEMNT"/>
</dbReference>
<keyword evidence="4" id="KW-0238">DNA-binding</keyword>
<keyword evidence="7" id="KW-0539">Nucleus</keyword>
<evidence type="ECO:0000256" key="8">
    <source>
        <dbReference type="ARBA" id="ARBA00024343"/>
    </source>
</evidence>
<dbReference type="InterPro" id="IPR016177">
    <property type="entry name" value="DNA-bd_dom_sf"/>
</dbReference>
<evidence type="ECO:0000256" key="3">
    <source>
        <dbReference type="ARBA" id="ARBA00023016"/>
    </source>
</evidence>
<dbReference type="InterPro" id="IPR001471">
    <property type="entry name" value="AP2/ERF_dom"/>
</dbReference>
<sequence length="207" mass="22991">MAPRTPKASTTLSRDESGTTDASISKKKREPCNRTTVAETLAKWREFHLNNSSKTEAPRKVPAKGSRKGCMKGKGGPDNIKCSYRGVRQRTWGKWVAEIREPNNGSRLWLGTFDTSDKAALAYDEAARAMYGNDARVNFPENAASTSTHSVCHAKEPEIKLPKVEVPDEDMFKGALDLPSYMFCDSLANNFDILEYIDFDSSGFVLD</sequence>
<evidence type="ECO:0000259" key="10">
    <source>
        <dbReference type="PROSITE" id="PS51032"/>
    </source>
</evidence>
<evidence type="ECO:0000256" key="9">
    <source>
        <dbReference type="SAM" id="MobiDB-lite"/>
    </source>
</evidence>
<keyword evidence="6" id="KW-0804">Transcription</keyword>
<comment type="subcellular location">
    <subcellularLocation>
        <location evidence="1">Nucleus</location>
    </subcellularLocation>
</comment>
<evidence type="ECO:0000256" key="5">
    <source>
        <dbReference type="ARBA" id="ARBA00023159"/>
    </source>
</evidence>
<dbReference type="Gene3D" id="3.30.730.10">
    <property type="entry name" value="AP2/ERF domain"/>
    <property type="match status" value="1"/>
</dbReference>
<comment type="caution">
    <text evidence="11">The sequence shown here is derived from an EMBL/GenBank/DDBJ whole genome shotgun (WGS) entry which is preliminary data.</text>
</comment>
<evidence type="ECO:0000256" key="1">
    <source>
        <dbReference type="ARBA" id="ARBA00004123"/>
    </source>
</evidence>
<keyword evidence="3" id="KW-0346">Stress response</keyword>
<feature type="domain" description="AP2/ERF" evidence="10">
    <location>
        <begin position="83"/>
        <end position="140"/>
    </location>
</feature>
<feature type="region of interest" description="Disordered" evidence="9">
    <location>
        <begin position="1"/>
        <end position="35"/>
    </location>
</feature>
<dbReference type="FunFam" id="3.30.730.10:FF:000001">
    <property type="entry name" value="Ethylene-responsive transcription factor 2"/>
    <property type="match status" value="1"/>
</dbReference>
<dbReference type="PANTHER" id="PTHR31241:SF62">
    <property type="entry name" value="DEHYDRATION-RESPONSIVE ELEMENT-BINDING PROTEIN 2D"/>
    <property type="match status" value="1"/>
</dbReference>
<dbReference type="InterPro" id="IPR036955">
    <property type="entry name" value="AP2/ERF_dom_sf"/>
</dbReference>
<proteinExistence type="inferred from homology"/>
<keyword evidence="12" id="KW-1185">Reference proteome</keyword>
<dbReference type="EMBL" id="JAMFTS010000001">
    <property type="protein sequence ID" value="KAJ4819847.1"/>
    <property type="molecule type" value="Genomic_DNA"/>
</dbReference>
<evidence type="ECO:0000256" key="4">
    <source>
        <dbReference type="ARBA" id="ARBA00023125"/>
    </source>
</evidence>
<keyword evidence="5" id="KW-0010">Activator</keyword>
<reference evidence="11" key="1">
    <citation type="submission" date="2022-08" db="EMBL/GenBank/DDBJ databases">
        <authorList>
            <person name="Marques A."/>
        </authorList>
    </citation>
    <scope>NUCLEOTIDE SEQUENCE</scope>
    <source>
        <strain evidence="11">RhyPub2mFocal</strain>
        <tissue evidence="11">Leaves</tissue>
    </source>
</reference>
<dbReference type="CDD" id="cd00018">
    <property type="entry name" value="AP2"/>
    <property type="match status" value="1"/>
</dbReference>
<dbReference type="Pfam" id="PF00847">
    <property type="entry name" value="AP2"/>
    <property type="match status" value="1"/>
</dbReference>
<dbReference type="GO" id="GO:0000976">
    <property type="term" value="F:transcription cis-regulatory region binding"/>
    <property type="evidence" value="ECO:0007669"/>
    <property type="project" value="TreeGrafter"/>
</dbReference>
<organism evidence="11 12">
    <name type="scientific">Rhynchospora pubera</name>
    <dbReference type="NCBI Taxonomy" id="906938"/>
    <lineage>
        <taxon>Eukaryota</taxon>
        <taxon>Viridiplantae</taxon>
        <taxon>Streptophyta</taxon>
        <taxon>Embryophyta</taxon>
        <taxon>Tracheophyta</taxon>
        <taxon>Spermatophyta</taxon>
        <taxon>Magnoliopsida</taxon>
        <taxon>Liliopsida</taxon>
        <taxon>Poales</taxon>
        <taxon>Cyperaceae</taxon>
        <taxon>Cyperoideae</taxon>
        <taxon>Rhynchosporeae</taxon>
        <taxon>Rhynchospora</taxon>
    </lineage>
</organism>
<accession>A0AAV8HQE2</accession>
<gene>
    <name evidence="11" type="ORF">LUZ62_032413</name>
</gene>
<evidence type="ECO:0000313" key="12">
    <source>
        <dbReference type="Proteomes" id="UP001140206"/>
    </source>
</evidence>
<evidence type="ECO:0000256" key="7">
    <source>
        <dbReference type="ARBA" id="ARBA00023242"/>
    </source>
</evidence>
<dbReference type="SUPFAM" id="SSF54171">
    <property type="entry name" value="DNA-binding domain"/>
    <property type="match status" value="1"/>
</dbReference>
<comment type="similarity">
    <text evidence="8">Belongs to the AP2/ERF transcription factor family. ERF subfamily.</text>
</comment>
<evidence type="ECO:0000256" key="2">
    <source>
        <dbReference type="ARBA" id="ARBA00023015"/>
    </source>
</evidence>
<name>A0AAV8HQE2_9POAL</name>
<dbReference type="PANTHER" id="PTHR31241">
    <property type="entry name" value="DEHYDRATION-RESPONSIVE ELEMENT-BINDING PROTEIN 2C"/>
    <property type="match status" value="1"/>
</dbReference>
<protein>
    <submittedName>
        <fullName evidence="11">Dehydration responsive element binding protein</fullName>
    </submittedName>
</protein>
<dbReference type="PROSITE" id="PS51032">
    <property type="entry name" value="AP2_ERF"/>
    <property type="match status" value="1"/>
</dbReference>
<dbReference type="GO" id="GO:0045893">
    <property type="term" value="P:positive regulation of DNA-templated transcription"/>
    <property type="evidence" value="ECO:0007669"/>
    <property type="project" value="TreeGrafter"/>
</dbReference>
<dbReference type="GO" id="GO:0003700">
    <property type="term" value="F:DNA-binding transcription factor activity"/>
    <property type="evidence" value="ECO:0007669"/>
    <property type="project" value="InterPro"/>
</dbReference>
<dbReference type="AlphaFoldDB" id="A0AAV8HQE2"/>
<dbReference type="SMART" id="SM00380">
    <property type="entry name" value="AP2"/>
    <property type="match status" value="1"/>
</dbReference>
<dbReference type="GO" id="GO:0005634">
    <property type="term" value="C:nucleus"/>
    <property type="evidence" value="ECO:0007669"/>
    <property type="project" value="UniProtKB-SubCell"/>
</dbReference>
<feature type="region of interest" description="Disordered" evidence="9">
    <location>
        <begin position="49"/>
        <end position="74"/>
    </location>
</feature>
<dbReference type="Proteomes" id="UP001140206">
    <property type="component" value="Chromosome 1"/>
</dbReference>
<dbReference type="GO" id="GO:0006950">
    <property type="term" value="P:response to stress"/>
    <property type="evidence" value="ECO:0007669"/>
    <property type="project" value="TreeGrafter"/>
</dbReference>
<keyword evidence="2" id="KW-0805">Transcription regulation</keyword>
<evidence type="ECO:0000256" key="6">
    <source>
        <dbReference type="ARBA" id="ARBA00023163"/>
    </source>
</evidence>
<evidence type="ECO:0000313" key="11">
    <source>
        <dbReference type="EMBL" id="KAJ4819847.1"/>
    </source>
</evidence>